<dbReference type="Proteomes" id="UP001164459">
    <property type="component" value="Chromosome"/>
</dbReference>
<dbReference type="EMBL" id="CP114040">
    <property type="protein sequence ID" value="WAS92944.1"/>
    <property type="molecule type" value="Genomic_DNA"/>
</dbReference>
<dbReference type="Pfam" id="PF02518">
    <property type="entry name" value="HATPase_c"/>
    <property type="match status" value="1"/>
</dbReference>
<reference evidence="11" key="1">
    <citation type="submission" date="2022-11" db="EMBL/GenBank/DDBJ databases">
        <title>Minimal conservation of predation-associated metabolite biosynthetic gene clusters underscores biosynthetic potential of Myxococcota including descriptions for ten novel species: Archangium lansinium sp. nov., Myxococcus landrumus sp. nov., Nannocystis bai.</title>
        <authorList>
            <person name="Ahearne A."/>
            <person name="Stevens C."/>
            <person name="Dowd S."/>
        </authorList>
    </citation>
    <scope>NUCLEOTIDE SEQUENCE</scope>
    <source>
        <strain evidence="11">Fl3</strain>
    </source>
</reference>
<evidence type="ECO:0000256" key="7">
    <source>
        <dbReference type="ARBA" id="ARBA00022989"/>
    </source>
</evidence>
<comment type="catalytic activity">
    <reaction evidence="1">
        <text>ATP + protein L-histidine = ADP + protein N-phospho-L-histidine.</text>
        <dbReference type="EC" id="2.7.13.3"/>
    </reaction>
</comment>
<keyword evidence="6 11" id="KW-0418">Kinase</keyword>
<protein>
    <recommendedName>
        <fullName evidence="2">histidine kinase</fullName>
        <ecNumber evidence="2">2.7.13.3</ecNumber>
    </recommendedName>
</protein>
<dbReference type="RefSeq" id="WP_269035299.1">
    <property type="nucleotide sequence ID" value="NZ_CP114040.1"/>
</dbReference>
<evidence type="ECO:0000256" key="6">
    <source>
        <dbReference type="ARBA" id="ARBA00022777"/>
    </source>
</evidence>
<dbReference type="InterPro" id="IPR036890">
    <property type="entry name" value="HATPase_C_sf"/>
</dbReference>
<dbReference type="EC" id="2.7.13.3" evidence="2"/>
<accession>A0ABY7H1K5</accession>
<dbReference type="InterPro" id="IPR005467">
    <property type="entry name" value="His_kinase_dom"/>
</dbReference>
<dbReference type="Pfam" id="PF00512">
    <property type="entry name" value="HisKA"/>
    <property type="match status" value="1"/>
</dbReference>
<feature type="transmembrane region" description="Helical" evidence="9">
    <location>
        <begin position="12"/>
        <end position="36"/>
    </location>
</feature>
<evidence type="ECO:0000256" key="8">
    <source>
        <dbReference type="SAM" id="MobiDB-lite"/>
    </source>
</evidence>
<evidence type="ECO:0000256" key="5">
    <source>
        <dbReference type="ARBA" id="ARBA00022692"/>
    </source>
</evidence>
<dbReference type="Gene3D" id="3.30.565.10">
    <property type="entry name" value="Histidine kinase-like ATPase, C-terminal domain"/>
    <property type="match status" value="1"/>
</dbReference>
<keyword evidence="7 9" id="KW-1133">Transmembrane helix</keyword>
<dbReference type="PANTHER" id="PTHR45436">
    <property type="entry name" value="SENSOR HISTIDINE KINASE YKOH"/>
    <property type="match status" value="1"/>
</dbReference>
<name>A0ABY7H1K5_9BACT</name>
<evidence type="ECO:0000256" key="2">
    <source>
        <dbReference type="ARBA" id="ARBA00012438"/>
    </source>
</evidence>
<evidence type="ECO:0000256" key="1">
    <source>
        <dbReference type="ARBA" id="ARBA00000085"/>
    </source>
</evidence>
<dbReference type="InterPro" id="IPR036097">
    <property type="entry name" value="HisK_dim/P_sf"/>
</dbReference>
<keyword evidence="5 9" id="KW-0812">Transmembrane</keyword>
<keyword evidence="12" id="KW-1185">Reference proteome</keyword>
<sequence length="466" mass="49244">MSKILRGLSGRVFLAAAVCAGLSVALVAVVMTSLFIEQAIRRIGVLTPQLDTISLAQCERDPIAFTAQHGPELELNVYDATTLAPASPGGTPLDPQLLARLEAGEAAPTRMYFFNFNPWGGASLRRAADDGPCALVQLRWKLSPSERRYALLIIFGLLALSIALAVGLASFFAVRPMALRLEKLRRATQQVGQAAGYASAADPTRDDLGQLSALLDQAHGRIAADAARMEARNRALEQHLGNIAHDLRTPLASLQIALEQLAADASPGESASLVRGAIGDVVYMGSLIDNLNLACRLQEGADPLHGDLRVDLCALVDRVARRFAALGRTRGIEVHGARPDAPLWARCNPAMAEQALANLVHNAVAHGDPGGHVAILLEETDVKKAFSLTVVDDGPGVPPADLPKIGDRTFRSDEARRRDPKGGGLGLAITQEVCSRAGLIMTLAGEEPRGLRATIEGPTSSPPGSA</sequence>
<evidence type="ECO:0000256" key="9">
    <source>
        <dbReference type="SAM" id="Phobius"/>
    </source>
</evidence>
<dbReference type="PROSITE" id="PS50109">
    <property type="entry name" value="HIS_KIN"/>
    <property type="match status" value="1"/>
</dbReference>
<dbReference type="SUPFAM" id="SSF47384">
    <property type="entry name" value="Homodimeric domain of signal transducing histidine kinase"/>
    <property type="match status" value="1"/>
</dbReference>
<gene>
    <name evidence="11" type="ORF">O0S08_42790</name>
</gene>
<dbReference type="SUPFAM" id="SSF55874">
    <property type="entry name" value="ATPase domain of HSP90 chaperone/DNA topoisomerase II/histidine kinase"/>
    <property type="match status" value="1"/>
</dbReference>
<dbReference type="GO" id="GO:0016301">
    <property type="term" value="F:kinase activity"/>
    <property type="evidence" value="ECO:0007669"/>
    <property type="project" value="UniProtKB-KW"/>
</dbReference>
<evidence type="ECO:0000259" key="10">
    <source>
        <dbReference type="PROSITE" id="PS50109"/>
    </source>
</evidence>
<proteinExistence type="predicted"/>
<keyword evidence="3" id="KW-0597">Phosphoprotein</keyword>
<feature type="domain" description="Histidine kinase" evidence="10">
    <location>
        <begin position="242"/>
        <end position="461"/>
    </location>
</feature>
<dbReference type="SMART" id="SM00387">
    <property type="entry name" value="HATPase_c"/>
    <property type="match status" value="1"/>
</dbReference>
<dbReference type="InterPro" id="IPR003594">
    <property type="entry name" value="HATPase_dom"/>
</dbReference>
<keyword evidence="4" id="KW-0808">Transferase</keyword>
<dbReference type="SMART" id="SM00388">
    <property type="entry name" value="HisKA"/>
    <property type="match status" value="1"/>
</dbReference>
<organism evidence="11 12">
    <name type="scientific">Nannocystis punicea</name>
    <dbReference type="NCBI Taxonomy" id="2995304"/>
    <lineage>
        <taxon>Bacteria</taxon>
        <taxon>Pseudomonadati</taxon>
        <taxon>Myxococcota</taxon>
        <taxon>Polyangia</taxon>
        <taxon>Nannocystales</taxon>
        <taxon>Nannocystaceae</taxon>
        <taxon>Nannocystis</taxon>
    </lineage>
</organism>
<feature type="transmembrane region" description="Helical" evidence="9">
    <location>
        <begin position="149"/>
        <end position="174"/>
    </location>
</feature>
<evidence type="ECO:0000256" key="4">
    <source>
        <dbReference type="ARBA" id="ARBA00022679"/>
    </source>
</evidence>
<evidence type="ECO:0000313" key="12">
    <source>
        <dbReference type="Proteomes" id="UP001164459"/>
    </source>
</evidence>
<feature type="region of interest" description="Disordered" evidence="8">
    <location>
        <begin position="407"/>
        <end position="426"/>
    </location>
</feature>
<dbReference type="Gene3D" id="1.10.287.130">
    <property type="match status" value="1"/>
</dbReference>
<feature type="compositionally biased region" description="Basic and acidic residues" evidence="8">
    <location>
        <begin position="407"/>
        <end position="421"/>
    </location>
</feature>
<dbReference type="InterPro" id="IPR050428">
    <property type="entry name" value="TCS_sensor_his_kinase"/>
</dbReference>
<evidence type="ECO:0000313" key="11">
    <source>
        <dbReference type="EMBL" id="WAS92944.1"/>
    </source>
</evidence>
<keyword evidence="9" id="KW-0472">Membrane</keyword>
<dbReference type="CDD" id="cd00082">
    <property type="entry name" value="HisKA"/>
    <property type="match status" value="1"/>
</dbReference>
<dbReference type="InterPro" id="IPR003661">
    <property type="entry name" value="HisK_dim/P_dom"/>
</dbReference>
<evidence type="ECO:0000256" key="3">
    <source>
        <dbReference type="ARBA" id="ARBA00022553"/>
    </source>
</evidence>
<dbReference type="PANTHER" id="PTHR45436:SF5">
    <property type="entry name" value="SENSOR HISTIDINE KINASE TRCS"/>
    <property type="match status" value="1"/>
</dbReference>